<keyword evidence="1" id="KW-0812">Transmembrane</keyword>
<evidence type="ECO:0000313" key="3">
    <source>
        <dbReference type="Proteomes" id="UP000032740"/>
    </source>
</evidence>
<accession>U4KJQ9</accession>
<dbReference type="AlphaFoldDB" id="U4KJQ9"/>
<evidence type="ECO:0000256" key="1">
    <source>
        <dbReference type="SAM" id="Phobius"/>
    </source>
</evidence>
<keyword evidence="3" id="KW-1185">Reference proteome</keyword>
<feature type="transmembrane region" description="Helical" evidence="1">
    <location>
        <begin position="62"/>
        <end position="83"/>
    </location>
</feature>
<feature type="transmembrane region" description="Helical" evidence="1">
    <location>
        <begin position="30"/>
        <end position="50"/>
    </location>
</feature>
<dbReference type="HOGENOM" id="CLU_2505168_0_0_14"/>
<evidence type="ECO:0000313" key="2">
    <source>
        <dbReference type="EMBL" id="CCV63653.1"/>
    </source>
</evidence>
<proteinExistence type="predicted"/>
<sequence length="85" mass="9748">MIKGAKAEWVFLLLITFLDVNMAIMANVWWGYLLLGIEVFSLIIAIVLYLIQYIDKEKFSTFLTVVVLQSVLTFCTLGIFIVIQQ</sequence>
<feature type="transmembrane region" description="Helical" evidence="1">
    <location>
        <begin position="7"/>
        <end position="24"/>
    </location>
</feature>
<name>U4KJQ9_ALTPJ</name>
<keyword evidence="1" id="KW-0472">Membrane</keyword>
<dbReference type="Proteomes" id="UP000032740">
    <property type="component" value="Chromosome"/>
</dbReference>
<dbReference type="EMBL" id="FO681347">
    <property type="protein sequence ID" value="CCV63653.1"/>
    <property type="molecule type" value="Genomic_DNA"/>
</dbReference>
<reference evidence="2 3" key="1">
    <citation type="journal article" date="2013" name="J. Mol. Microbiol. Biotechnol.">
        <title>Analysis of the Complete Genomes of Acholeplasma brassicae , A. palmae and A. laidlawii and Their Comparison to the Obligate Parasites from ' Candidatus Phytoplasma'.</title>
        <authorList>
            <person name="Kube M."/>
            <person name="Siewert C."/>
            <person name="Migdoll A.M."/>
            <person name="Duduk B."/>
            <person name="Holz S."/>
            <person name="Rabus R."/>
            <person name="Seemuller E."/>
            <person name="Mitrovic J."/>
            <person name="Muller I."/>
            <person name="Buttner C."/>
            <person name="Reinhardt R."/>
        </authorList>
    </citation>
    <scope>NUCLEOTIDE SEQUENCE [LARGE SCALE GENOMIC DNA]</scope>
    <source>
        <strain evidence="2 3">J233</strain>
    </source>
</reference>
<protein>
    <submittedName>
        <fullName evidence="2">Uncharacterized protein</fullName>
    </submittedName>
</protein>
<keyword evidence="1" id="KW-1133">Transmembrane helix</keyword>
<dbReference type="KEGG" id="apal:BN85400760"/>
<gene>
    <name evidence="2" type="ORF">BN85400760</name>
</gene>
<dbReference type="RefSeq" id="WP_026654045.1">
    <property type="nucleotide sequence ID" value="NC_022538.1"/>
</dbReference>
<organism evidence="2 3">
    <name type="scientific">Alteracholeplasma palmae (strain ATCC 49389 / J233)</name>
    <name type="common">Acholeplasma palmae</name>
    <dbReference type="NCBI Taxonomy" id="1318466"/>
    <lineage>
        <taxon>Bacteria</taxon>
        <taxon>Bacillati</taxon>
        <taxon>Mycoplasmatota</taxon>
        <taxon>Mollicutes</taxon>
        <taxon>Acholeplasmatales</taxon>
        <taxon>Acholeplasmataceae</taxon>
        <taxon>Acholeplasma</taxon>
    </lineage>
</organism>